<dbReference type="GO" id="GO:0005737">
    <property type="term" value="C:cytoplasm"/>
    <property type="evidence" value="ECO:0007669"/>
    <property type="project" value="TreeGrafter"/>
</dbReference>
<feature type="region of interest" description="Disordered" evidence="5">
    <location>
        <begin position="111"/>
        <end position="184"/>
    </location>
</feature>
<reference evidence="7" key="1">
    <citation type="journal article" date="2016" name="Mol. Biol. Evol.">
        <title>Comparative Genomics of Early-Diverging Mushroom-Forming Fungi Provides Insights into the Origins of Lignocellulose Decay Capabilities.</title>
        <authorList>
            <person name="Nagy L.G."/>
            <person name="Riley R."/>
            <person name="Tritt A."/>
            <person name="Adam C."/>
            <person name="Daum C."/>
            <person name="Floudas D."/>
            <person name="Sun H."/>
            <person name="Yadav J.S."/>
            <person name="Pangilinan J."/>
            <person name="Larsson K.H."/>
            <person name="Matsuura K."/>
            <person name="Barry K."/>
            <person name="Labutti K."/>
            <person name="Kuo R."/>
            <person name="Ohm R.A."/>
            <person name="Bhattacharya S.S."/>
            <person name="Shirouzu T."/>
            <person name="Yoshinaga Y."/>
            <person name="Martin F.M."/>
            <person name="Grigoriev I.V."/>
            <person name="Hibbett D.S."/>
        </authorList>
    </citation>
    <scope>NUCLEOTIDE SEQUENCE [LARGE SCALE GENOMIC DNA]</scope>
    <source>
        <strain evidence="7">CBS 109695</strain>
    </source>
</reference>
<dbReference type="SMART" id="SM00355">
    <property type="entry name" value="ZnF_C2H2"/>
    <property type="match status" value="5"/>
</dbReference>
<dbReference type="PANTHER" id="PTHR13710">
    <property type="entry name" value="DNA HELICASE RECQ FAMILY MEMBER"/>
    <property type="match status" value="1"/>
</dbReference>
<dbReference type="Gene3D" id="3.40.50.300">
    <property type="entry name" value="P-loop containing nucleotide triphosphate hydrolases"/>
    <property type="match status" value="1"/>
</dbReference>
<feature type="compositionally biased region" description="Polar residues" evidence="5">
    <location>
        <begin position="1931"/>
        <end position="1944"/>
    </location>
</feature>
<evidence type="ECO:0000259" key="6">
    <source>
        <dbReference type="PROSITE" id="PS51192"/>
    </source>
</evidence>
<comment type="similarity">
    <text evidence="1">Belongs to the helicase family. RecQ subfamily.</text>
</comment>
<feature type="region of interest" description="Disordered" evidence="5">
    <location>
        <begin position="1929"/>
        <end position="1949"/>
    </location>
</feature>
<feature type="compositionally biased region" description="Basic and acidic residues" evidence="5">
    <location>
        <begin position="170"/>
        <end position="179"/>
    </location>
</feature>
<sequence>MPDPPAIRQGQGSSLAGKTVYCCDSCELTFPVAEHFRQHNYQLHSIPIDFIYNGKSGKVTVVHKEGYRCCWCDKVLARRVTLEGHFRTKHKVGTEEIPDLFARMRRLPGQSANTHETEDNPVQGPAGPHFDLTFEQEDHVQNPPSPSGLAPESPPAVDPGPKFTTAAGHDIQRDPHKVVESGVPVTSTSAAPTEMFRPASSGGPVRDVRDNGVYSFVELTAGRKYLVSHPDLDKVGMVIHSGLNVVRCMLCLRHFGSGNIRGHLGAHNFSTDPGAIEAALKVCDSLHIPRENKHCSVPSPGGPPVEGLKCGLGFTCLQAECPYAVTVEKNMQSHQSKKHPDLPSSYRQTFVQTLYTVPTRIFHVNPGLEDDHSPDLTAHLQRHILPPALEPPPILLADDDRGRTALENHFRFDLILGPIRESRTSLGLLSELKQRHTKEEEGGIYQTLQKTIAAWHANITRDLNGNPNQLDLERFMIHGDRVPSVDPMRWRPVTDGNTTYVHLFNELIRAVIPLIDGLLDTNRSEEDNVTALQNFLWEIISTPTFTPWSNLFQVFFAILSLRVDGTYACAADISPDLAKFKYLIHATCMAEALSKPVDQQGSFVQQLHNNVLYIYIVNITRDIGWHSRPFATYPYTHDIGGRVKHALYSARYPDNTINSTSQCSNTNPSTLSRQHNQLNCSVHQYQSKATQSTQLLSAPMATESAIPVVLSELVHDPYLDRFGLTINTRLHAILCTSHGIALTGVVRHIQDKHGEGKLGPMNADTLQAICTTHGIDKVPVIEAAMEAIVSYDGIAIQEGLGCHLCGYVGGTLHTINDHYNKTHGSSEPKSHTPCSYQQLNSGGTHKTKFRVHPKIIPEPPTTLEAMMLGVREAVTSTATRSQSTVNSRAINPWLLASSFHTHVGDHKVAELIALTAGGEDAKTTRLRKVVRKYYDRATDQLAATHVLVKQMLNSPDPGKSGITNRPLQKMQQHEGTMKTYCASIISLLTLLLRDKINYTVPLPNEITTALETFKVSLESPDADATRMDHLHPLLVHLWSHQWKETADNPMPDPTVRCLALRSIKKDGGFQNAERVTPDIARFEYMMRLTGLQEVHHLASTKYNGNQMLAVNDVLPWLQEKKISTFNSLRSLMHIASSIVFNSPILPKTMWVDREHYQELMWQGNHVTLDHLRQACVVLQTQMVKRWEEDILMGLDLRVNYDKIFEDLSNNDVGYSFLSDHRNPMFKDRDRLIRAVINTPRLKRRFFNQEPDGSFTPNKENWKKWMMRYAEYNKDANVSVEVKAGAPTRVSELTSMACKNTEWRTRNLSQMNKHTVVNMAYTKTGSITGQDKLVPHALDALTADLTIQDQSIARPFAELACQILFPGDSEKLDLYKSYVFVGYFQPLTTTDISTHMHSIFRPLVHFNLGVQSFRQIHAAFSRKHCGQMEVLLDASEVNTAQVLQYGHTRSIHDQIYGVSADATAGPSEDILPLFLDASTDWQRVMHVVQGGLAMPYFKVKAEFFESLKHLGSKSQRGQEATPIIGTVDEDAIAAKVAAIIMPGIKTMLEETLAKLMSTISHQSPPISPPEPSWDFKMAEDMVADPNVTMYDAQDISVLPFASSLTARNDSPGSALIQLDRDDSPMNLGTPGELERYIPENIPNVPSAADLVQLDRSRKNSPMEIVTPANRSRENSPMTVVPPASTPVEQPKAKATINTVIPAPAPEPVEKTISVASLPSPPDMMDAALQALRDILSNPTADWKSSGQKYAMIHVLEHRNDVIAIMPTGGGKSLLYEVPARVEAGSGYTIALFPLLSLIDDVERKLTASNTSYERYYGGDSHITGEHALIISTYDIAKGPSWRKMTAELNVQDPTMPIKRIVFDEGHFAFTCEDFRHALRNMFELRQLPIQFVILSATIPPSTEAYLRSTFGLGPSVITIRMPIYIHPRKDTSFQNSSQCGNQTPRTGDFKPKVRRLVPKPISVPPKTGNFKAPAAVLASIGT</sequence>
<gene>
    <name evidence="7" type="ORF">FIBSPDRAFT_961203</name>
</gene>
<accession>A0A166BGH8</accession>
<dbReference type="GO" id="GO:0005694">
    <property type="term" value="C:chromosome"/>
    <property type="evidence" value="ECO:0007669"/>
    <property type="project" value="TreeGrafter"/>
</dbReference>
<protein>
    <recommendedName>
        <fullName evidence="6">Helicase ATP-binding domain-containing protein</fullName>
    </recommendedName>
</protein>
<dbReference type="SUPFAM" id="SSF52540">
    <property type="entry name" value="P-loop containing nucleoside triphosphate hydrolases"/>
    <property type="match status" value="1"/>
</dbReference>
<evidence type="ECO:0000313" key="7">
    <source>
        <dbReference type="EMBL" id="KZP12623.1"/>
    </source>
</evidence>
<evidence type="ECO:0000256" key="5">
    <source>
        <dbReference type="SAM" id="MobiDB-lite"/>
    </source>
</evidence>
<dbReference type="InterPro" id="IPR013087">
    <property type="entry name" value="Znf_C2H2_type"/>
</dbReference>
<evidence type="ECO:0000256" key="1">
    <source>
        <dbReference type="ARBA" id="ARBA00005446"/>
    </source>
</evidence>
<name>A0A166BGH8_9AGAM</name>
<keyword evidence="3" id="KW-0413">Isomerase</keyword>
<dbReference type="PROSITE" id="PS51192">
    <property type="entry name" value="HELICASE_ATP_BIND_1"/>
    <property type="match status" value="1"/>
</dbReference>
<keyword evidence="2" id="KW-0238">DNA-binding</keyword>
<evidence type="ECO:0000256" key="4">
    <source>
        <dbReference type="ARBA" id="ARBA00023242"/>
    </source>
</evidence>
<dbReference type="GO" id="GO:0005634">
    <property type="term" value="C:nucleus"/>
    <property type="evidence" value="ECO:0007669"/>
    <property type="project" value="TreeGrafter"/>
</dbReference>
<feature type="region of interest" description="Disordered" evidence="5">
    <location>
        <begin position="1669"/>
        <end position="1689"/>
    </location>
</feature>
<dbReference type="InterPro" id="IPR014001">
    <property type="entry name" value="Helicase_ATP-bd"/>
</dbReference>
<dbReference type="Pfam" id="PF00270">
    <property type="entry name" value="DEAD"/>
    <property type="match status" value="1"/>
</dbReference>
<proteinExistence type="inferred from homology"/>
<dbReference type="InterPro" id="IPR011545">
    <property type="entry name" value="DEAD/DEAH_box_helicase_dom"/>
</dbReference>
<dbReference type="GO" id="GO:0009378">
    <property type="term" value="F:four-way junction helicase activity"/>
    <property type="evidence" value="ECO:0007669"/>
    <property type="project" value="TreeGrafter"/>
</dbReference>
<dbReference type="EMBL" id="KV417644">
    <property type="protein sequence ID" value="KZP12623.1"/>
    <property type="molecule type" value="Genomic_DNA"/>
</dbReference>
<dbReference type="InterPro" id="IPR027417">
    <property type="entry name" value="P-loop_NTPase"/>
</dbReference>
<dbReference type="GO" id="GO:0003677">
    <property type="term" value="F:DNA binding"/>
    <property type="evidence" value="ECO:0007669"/>
    <property type="project" value="UniProtKB-KW"/>
</dbReference>
<dbReference type="STRING" id="436010.A0A166BGH8"/>
<evidence type="ECO:0000256" key="3">
    <source>
        <dbReference type="ARBA" id="ARBA00023235"/>
    </source>
</evidence>
<dbReference type="Pfam" id="PF12013">
    <property type="entry name" value="OrsD"/>
    <property type="match status" value="1"/>
</dbReference>
<dbReference type="PANTHER" id="PTHR13710:SF153">
    <property type="entry name" value="RECQ-LIKE DNA HELICASE BLM"/>
    <property type="match status" value="1"/>
</dbReference>
<dbReference type="InterPro" id="IPR022698">
    <property type="entry name" value="OrsD"/>
</dbReference>
<dbReference type="OrthoDB" id="3151137at2759"/>
<keyword evidence="4" id="KW-0539">Nucleus</keyword>
<organism evidence="7">
    <name type="scientific">Athelia psychrophila</name>
    <dbReference type="NCBI Taxonomy" id="1759441"/>
    <lineage>
        <taxon>Eukaryota</taxon>
        <taxon>Fungi</taxon>
        <taxon>Dikarya</taxon>
        <taxon>Basidiomycota</taxon>
        <taxon>Agaricomycotina</taxon>
        <taxon>Agaricomycetes</taxon>
        <taxon>Agaricomycetidae</taxon>
        <taxon>Atheliales</taxon>
        <taxon>Atheliaceae</taxon>
        <taxon>Athelia</taxon>
    </lineage>
</organism>
<dbReference type="PROSITE" id="PS00028">
    <property type="entry name" value="ZINC_FINGER_C2H2_1"/>
    <property type="match status" value="3"/>
</dbReference>
<dbReference type="GO" id="GO:0000724">
    <property type="term" value="P:double-strand break repair via homologous recombination"/>
    <property type="evidence" value="ECO:0007669"/>
    <property type="project" value="TreeGrafter"/>
</dbReference>
<dbReference type="GO" id="GO:0005524">
    <property type="term" value="F:ATP binding"/>
    <property type="evidence" value="ECO:0007669"/>
    <property type="project" value="InterPro"/>
</dbReference>
<dbReference type="SMART" id="SM00487">
    <property type="entry name" value="DEXDc"/>
    <property type="match status" value="1"/>
</dbReference>
<dbReference type="GO" id="GO:0043138">
    <property type="term" value="F:3'-5' DNA helicase activity"/>
    <property type="evidence" value="ECO:0007669"/>
    <property type="project" value="TreeGrafter"/>
</dbReference>
<feature type="domain" description="Helicase ATP-binding" evidence="6">
    <location>
        <begin position="1751"/>
        <end position="1915"/>
    </location>
</feature>
<evidence type="ECO:0000256" key="2">
    <source>
        <dbReference type="ARBA" id="ARBA00023125"/>
    </source>
</evidence>